<sequence>MGLFDHFVGAGRDIGASFAAANEKSRRLTQALMPYRLD</sequence>
<dbReference type="EMBL" id="AP014685">
    <property type="protein sequence ID" value="BAR59773.1"/>
    <property type="molecule type" value="Genomic_DNA"/>
</dbReference>
<dbReference type="AlphaFoldDB" id="A0A0E4BTF8"/>
<proteinExistence type="predicted"/>
<gene>
    <name evidence="1" type="ORF">NK6_6622</name>
</gene>
<name>A0A0E4BTF8_9BRAD</name>
<reference evidence="1 2" key="1">
    <citation type="submission" date="2014-11" db="EMBL/GenBank/DDBJ databases">
        <title>Symbiosis island explosion on the genome of extra-slow-growing strains of soybean bradyrhizobia with massive insertion sequences.</title>
        <authorList>
            <person name="Iida T."/>
            <person name="Minamisawa K."/>
        </authorList>
    </citation>
    <scope>NUCLEOTIDE SEQUENCE [LARGE SCALE GENOMIC DNA]</scope>
    <source>
        <strain evidence="1 2">NK6</strain>
    </source>
</reference>
<organism evidence="1 2">
    <name type="scientific">Bradyrhizobium diazoefficiens</name>
    <dbReference type="NCBI Taxonomy" id="1355477"/>
    <lineage>
        <taxon>Bacteria</taxon>
        <taxon>Pseudomonadati</taxon>
        <taxon>Pseudomonadota</taxon>
        <taxon>Alphaproteobacteria</taxon>
        <taxon>Hyphomicrobiales</taxon>
        <taxon>Nitrobacteraceae</taxon>
        <taxon>Bradyrhizobium</taxon>
    </lineage>
</organism>
<dbReference type="Proteomes" id="UP000063308">
    <property type="component" value="Chromosome"/>
</dbReference>
<evidence type="ECO:0000313" key="2">
    <source>
        <dbReference type="Proteomes" id="UP000063308"/>
    </source>
</evidence>
<evidence type="ECO:0000313" key="1">
    <source>
        <dbReference type="EMBL" id="BAR59773.1"/>
    </source>
</evidence>
<protein>
    <submittedName>
        <fullName evidence="1">Uncharacterized protein</fullName>
    </submittedName>
</protein>
<accession>A0A0E4BTF8</accession>